<evidence type="ECO:0000313" key="2">
    <source>
        <dbReference type="Proteomes" id="UP000076482"/>
    </source>
</evidence>
<evidence type="ECO:0008006" key="3">
    <source>
        <dbReference type="Google" id="ProtNLM"/>
    </source>
</evidence>
<dbReference type="EMBL" id="LJKE01000015">
    <property type="protein sequence ID" value="KZD72115.1"/>
    <property type="molecule type" value="Genomic_DNA"/>
</dbReference>
<dbReference type="PATRIC" id="fig|1396.535.peg.4328"/>
<dbReference type="Proteomes" id="UP000076482">
    <property type="component" value="Unassembled WGS sequence"/>
</dbReference>
<gene>
    <name evidence="1" type="ORF">B4088_0576</name>
</gene>
<accession>A0A162PIE5</accession>
<proteinExistence type="predicted"/>
<comment type="caution">
    <text evidence="1">The sequence shown here is derived from an EMBL/GenBank/DDBJ whole genome shotgun (WGS) entry which is preliminary data.</text>
</comment>
<dbReference type="AlphaFoldDB" id="A0A162PIE5"/>
<sequence>MYLAHPKTKLKKLVGSKGFIEHWNYKSEDLDVERVTNVGGKDTLAATRFDRHIYVLKGIGNVETNESHLLAEGDLVKIPKSKMATIADSQLQYLVIKGQVQSPQKYGKGTKFNESPYKRFVYILDGFGRLNHNSKMFNINPGAAILLDPNETLEIFSGEAEVLIVESV</sequence>
<name>A0A162PIE5_BACCE</name>
<protein>
    <recommendedName>
        <fullName evidence="3">Quercetin 2,3-dioxygenase C-terminal cupin domain-containing protein</fullName>
    </recommendedName>
</protein>
<evidence type="ECO:0000313" key="1">
    <source>
        <dbReference type="EMBL" id="KZD72115.1"/>
    </source>
</evidence>
<reference evidence="1 2" key="1">
    <citation type="submission" date="2015-09" db="EMBL/GenBank/DDBJ databases">
        <title>Bacillus cereus food isolates.</title>
        <authorList>
            <person name="Boekhorst J."/>
        </authorList>
    </citation>
    <scope>NUCLEOTIDE SEQUENCE [LARGE SCALE GENOMIC DNA]</scope>
    <source>
        <strain evidence="1 2">B4088</strain>
    </source>
</reference>
<dbReference type="RefSeq" id="WP_063259798.1">
    <property type="nucleotide sequence ID" value="NZ_LJKE01000015.1"/>
</dbReference>
<organism evidence="1 2">
    <name type="scientific">Bacillus cereus</name>
    <dbReference type="NCBI Taxonomy" id="1396"/>
    <lineage>
        <taxon>Bacteria</taxon>
        <taxon>Bacillati</taxon>
        <taxon>Bacillota</taxon>
        <taxon>Bacilli</taxon>
        <taxon>Bacillales</taxon>
        <taxon>Bacillaceae</taxon>
        <taxon>Bacillus</taxon>
        <taxon>Bacillus cereus group</taxon>
    </lineage>
</organism>